<dbReference type="RefSeq" id="WP_303480328.1">
    <property type="nucleotide sequence ID" value="NZ_JAUOPJ010000017.1"/>
</dbReference>
<comment type="caution">
    <text evidence="2">The sequence shown here is derived from an EMBL/GenBank/DDBJ whole genome shotgun (WGS) entry which is preliminary data.</text>
</comment>
<dbReference type="Gene3D" id="3.30.420.10">
    <property type="entry name" value="Ribonuclease H-like superfamily/Ribonuclease H"/>
    <property type="match status" value="1"/>
</dbReference>
<evidence type="ECO:0000259" key="1">
    <source>
        <dbReference type="PROSITE" id="PS50994"/>
    </source>
</evidence>
<dbReference type="EMBL" id="JAUOPJ010000017">
    <property type="protein sequence ID" value="MDO6458675.1"/>
    <property type="molecule type" value="Genomic_DNA"/>
</dbReference>
<evidence type="ECO:0000313" key="3">
    <source>
        <dbReference type="Proteomes" id="UP001169823"/>
    </source>
</evidence>
<dbReference type="PROSITE" id="PS50994">
    <property type="entry name" value="INTEGRASE"/>
    <property type="match status" value="1"/>
</dbReference>
<sequence>MSVLPTFHFPQGTLISFDSHAIVVSGFCRDGLIVWDRALEQETAQERASISAWESATDKERNDTLIKEARCLASQKVLQGARQTETNITRHFDAIQADAFRRQRLLKRGTDRNGAFQAKTWGPKRVSQFCSMYFGQLRPSQEALLNKKPSGNKTTPRMSVEASLLLDLICKKYRSVLQPSKASIERAVKMAFQEESAERMSNGRPPLMCPHRNTIYRRLDKFTTFELVLGREGIQEAMKEFSPTQHGVRALKPGELIELDFWHGDVFTLRQKSDFWGLLSLDLQEKLEQKEKGKKKKKKAQRLWVCAAIDVATRMILGIGVAETANVRTAIEVLDMTTRDKSHYSQLAGCSMAWSQSSGIGTVVVDTGNEFFDSEVQAAIVGLGGSYIYGRTGVPMDKPFVERFFRTLRMMFADELPGKTGYSPDCLIAYDKEGMAAFNSDVFRHLLVKFLVDYYPLQDIWDSWVSALWISGMMP</sequence>
<gene>
    <name evidence="2" type="ORF">Q4494_16435</name>
</gene>
<dbReference type="InterPro" id="IPR001584">
    <property type="entry name" value="Integrase_cat-core"/>
</dbReference>
<dbReference type="GO" id="GO:0015074">
    <property type="term" value="P:DNA integration"/>
    <property type="evidence" value="ECO:0007669"/>
    <property type="project" value="InterPro"/>
</dbReference>
<dbReference type="AlphaFoldDB" id="A0AAW7XXA3"/>
<dbReference type="Proteomes" id="UP001169823">
    <property type="component" value="Unassembled WGS sequence"/>
</dbReference>
<dbReference type="GO" id="GO:0003676">
    <property type="term" value="F:nucleic acid binding"/>
    <property type="evidence" value="ECO:0007669"/>
    <property type="project" value="InterPro"/>
</dbReference>
<name>A0AAW7XXA3_9RHOB</name>
<dbReference type="InterPro" id="IPR036397">
    <property type="entry name" value="RNaseH_sf"/>
</dbReference>
<proteinExistence type="predicted"/>
<feature type="domain" description="Integrase catalytic" evidence="1">
    <location>
        <begin position="249"/>
        <end position="475"/>
    </location>
</feature>
<evidence type="ECO:0000313" key="2">
    <source>
        <dbReference type="EMBL" id="MDO6458675.1"/>
    </source>
</evidence>
<accession>A0AAW7XXA3</accession>
<organism evidence="2 3">
    <name type="scientific">Celeribacter halophilus</name>
    <dbReference type="NCBI Taxonomy" id="576117"/>
    <lineage>
        <taxon>Bacteria</taxon>
        <taxon>Pseudomonadati</taxon>
        <taxon>Pseudomonadota</taxon>
        <taxon>Alphaproteobacteria</taxon>
        <taxon>Rhodobacterales</taxon>
        <taxon>Roseobacteraceae</taxon>
        <taxon>Celeribacter</taxon>
    </lineage>
</organism>
<reference evidence="2" key="1">
    <citation type="submission" date="2023-07" db="EMBL/GenBank/DDBJ databases">
        <title>Genome content predicts the carbon catabolic preferences of heterotrophic bacteria.</title>
        <authorList>
            <person name="Gralka M."/>
        </authorList>
    </citation>
    <scope>NUCLEOTIDE SEQUENCE</scope>
    <source>
        <strain evidence="2">I2M02</strain>
    </source>
</reference>
<dbReference type="InterPro" id="IPR012337">
    <property type="entry name" value="RNaseH-like_sf"/>
</dbReference>
<dbReference type="SUPFAM" id="SSF53098">
    <property type="entry name" value="Ribonuclease H-like"/>
    <property type="match status" value="1"/>
</dbReference>
<protein>
    <recommendedName>
        <fullName evidence="1">Integrase catalytic domain-containing protein</fullName>
    </recommendedName>
</protein>